<dbReference type="EMBL" id="CSBK01000905">
    <property type="protein sequence ID" value="COY07512.1"/>
    <property type="molecule type" value="Genomic_DNA"/>
</dbReference>
<dbReference type="Proteomes" id="UP000039021">
    <property type="component" value="Unassembled WGS sequence"/>
</dbReference>
<sequence length="44" mass="4840">MLVTPTPRCLPSNGMLKLSIDTCWASSNAPLMMSSGLMDPRCRR</sequence>
<comment type="caution">
    <text evidence="1">The sequence shown here is derived from an EMBL/GenBank/DDBJ whole genome shotgun (WGS) entry which is preliminary data.</text>
</comment>
<reference evidence="2" key="1">
    <citation type="submission" date="2015-03" db="EMBL/GenBank/DDBJ databases">
        <authorList>
            <consortium name="Pathogen Informatics"/>
        </authorList>
    </citation>
    <scope>NUCLEOTIDE SEQUENCE [LARGE SCALE GENOMIC DNA]</scope>
    <source>
        <strain evidence="2">N09902308</strain>
    </source>
</reference>
<gene>
    <name evidence="1" type="ORF">ERS007739_02088</name>
</gene>
<accession>A0A916LB33</accession>
<dbReference type="AlphaFoldDB" id="A0A916LB33"/>
<proteinExistence type="predicted"/>
<protein>
    <submittedName>
        <fullName evidence="1">Uncharacterized protein</fullName>
    </submittedName>
</protein>
<evidence type="ECO:0000313" key="2">
    <source>
        <dbReference type="Proteomes" id="UP000039021"/>
    </source>
</evidence>
<evidence type="ECO:0000313" key="1">
    <source>
        <dbReference type="EMBL" id="COY07512.1"/>
    </source>
</evidence>
<name>A0A916LB33_MYCTX</name>
<organism evidence="1 2">
    <name type="scientific">Mycobacterium tuberculosis</name>
    <dbReference type="NCBI Taxonomy" id="1773"/>
    <lineage>
        <taxon>Bacteria</taxon>
        <taxon>Bacillati</taxon>
        <taxon>Actinomycetota</taxon>
        <taxon>Actinomycetes</taxon>
        <taxon>Mycobacteriales</taxon>
        <taxon>Mycobacteriaceae</taxon>
        <taxon>Mycobacterium</taxon>
        <taxon>Mycobacterium tuberculosis complex</taxon>
    </lineage>
</organism>